<accession>A0AA37QFU5</accession>
<sequence length="307" mass="31878">MPTLLEQLSTDLADATAAAARSVVAVHARRRIPASGILWRPGIVVATHHTVHKDDDVAVTLPDGTRARGAVAGRDPSTDLCILRLEGEPAGESTPAILAQEPLRVGQLVLAVGRPGTEVTAALGAVSAVGPAWRTWQGGQIDQFVRLDVAVYDGFSGGPLVDGGGRVAGVNTSALARSGALTIPVATVDRVVDHLLAGGRTRRGWLGIGAQAVRLPDAVRRELAEAGREQTQALMLVAIEPGSPVDRAGLMLGDILLTLADAPTEDVTDVLSALGPESVGTTVPAQVLRAGERRIVMITVDEHPGRR</sequence>
<dbReference type="AlphaFoldDB" id="A0AA37QFU5"/>
<evidence type="ECO:0000256" key="2">
    <source>
        <dbReference type="ARBA" id="ARBA00022801"/>
    </source>
</evidence>
<proteinExistence type="predicted"/>
<dbReference type="SUPFAM" id="SSF50156">
    <property type="entry name" value="PDZ domain-like"/>
    <property type="match status" value="1"/>
</dbReference>
<keyword evidence="2" id="KW-0378">Hydrolase</keyword>
<keyword evidence="5" id="KW-1185">Reference proteome</keyword>
<dbReference type="Gene3D" id="2.40.10.120">
    <property type="match status" value="1"/>
</dbReference>
<evidence type="ECO:0000259" key="3">
    <source>
        <dbReference type="Pfam" id="PF13180"/>
    </source>
</evidence>
<dbReference type="EMBL" id="BRXS01000003">
    <property type="protein sequence ID" value="GLC25635.1"/>
    <property type="molecule type" value="Genomic_DNA"/>
</dbReference>
<dbReference type="GO" id="GO:0004252">
    <property type="term" value="F:serine-type endopeptidase activity"/>
    <property type="evidence" value="ECO:0007669"/>
    <property type="project" value="InterPro"/>
</dbReference>
<dbReference type="InterPro" id="IPR051201">
    <property type="entry name" value="Chloro_Bact_Ser_Proteases"/>
</dbReference>
<dbReference type="Pfam" id="PF13365">
    <property type="entry name" value="Trypsin_2"/>
    <property type="match status" value="1"/>
</dbReference>
<name>A0AA37QFU5_9BACT</name>
<evidence type="ECO:0000313" key="4">
    <source>
        <dbReference type="EMBL" id="GLC25635.1"/>
    </source>
</evidence>
<comment type="caution">
    <text evidence="4">The sequence shown here is derived from an EMBL/GenBank/DDBJ whole genome shotgun (WGS) entry which is preliminary data.</text>
</comment>
<dbReference type="Pfam" id="PF13180">
    <property type="entry name" value="PDZ_2"/>
    <property type="match status" value="1"/>
</dbReference>
<feature type="domain" description="PDZ" evidence="3">
    <location>
        <begin position="233"/>
        <end position="299"/>
    </location>
</feature>
<dbReference type="GO" id="GO:0006508">
    <property type="term" value="P:proteolysis"/>
    <property type="evidence" value="ECO:0007669"/>
    <property type="project" value="UniProtKB-KW"/>
</dbReference>
<reference evidence="4" key="1">
    <citation type="submission" date="2022-08" db="EMBL/GenBank/DDBJ databases">
        <title>Draft genome sequencing of Roseisolibacter agri AW1220.</title>
        <authorList>
            <person name="Tobiishi Y."/>
            <person name="Tonouchi A."/>
        </authorList>
    </citation>
    <scope>NUCLEOTIDE SEQUENCE</scope>
    <source>
        <strain evidence="4">AW1220</strain>
    </source>
</reference>
<dbReference type="InterPro" id="IPR009003">
    <property type="entry name" value="Peptidase_S1_PA"/>
</dbReference>
<dbReference type="RefSeq" id="WP_284350092.1">
    <property type="nucleotide sequence ID" value="NZ_BRXS01000003.1"/>
</dbReference>
<dbReference type="Gene3D" id="2.30.42.10">
    <property type="match status" value="1"/>
</dbReference>
<evidence type="ECO:0000256" key="1">
    <source>
        <dbReference type="ARBA" id="ARBA00022670"/>
    </source>
</evidence>
<organism evidence="4 5">
    <name type="scientific">Roseisolibacter agri</name>
    <dbReference type="NCBI Taxonomy" id="2014610"/>
    <lineage>
        <taxon>Bacteria</taxon>
        <taxon>Pseudomonadati</taxon>
        <taxon>Gemmatimonadota</taxon>
        <taxon>Gemmatimonadia</taxon>
        <taxon>Gemmatimonadales</taxon>
        <taxon>Gemmatimonadaceae</taxon>
        <taxon>Roseisolibacter</taxon>
    </lineage>
</organism>
<dbReference type="PRINTS" id="PR00834">
    <property type="entry name" value="PROTEASES2C"/>
</dbReference>
<dbReference type="SUPFAM" id="SSF50494">
    <property type="entry name" value="Trypsin-like serine proteases"/>
    <property type="match status" value="1"/>
</dbReference>
<dbReference type="InterPro" id="IPR001940">
    <property type="entry name" value="Peptidase_S1C"/>
</dbReference>
<dbReference type="Proteomes" id="UP001161325">
    <property type="component" value="Unassembled WGS sequence"/>
</dbReference>
<dbReference type="InterPro" id="IPR001478">
    <property type="entry name" value="PDZ"/>
</dbReference>
<gene>
    <name evidence="4" type="ORF">rosag_21480</name>
</gene>
<evidence type="ECO:0000313" key="5">
    <source>
        <dbReference type="Proteomes" id="UP001161325"/>
    </source>
</evidence>
<dbReference type="PANTHER" id="PTHR43343:SF3">
    <property type="entry name" value="PROTEASE DO-LIKE 8, CHLOROPLASTIC"/>
    <property type="match status" value="1"/>
</dbReference>
<dbReference type="InterPro" id="IPR036034">
    <property type="entry name" value="PDZ_sf"/>
</dbReference>
<keyword evidence="1 4" id="KW-0645">Protease</keyword>
<protein>
    <submittedName>
        <fullName evidence="4">Serine protease</fullName>
    </submittedName>
</protein>
<dbReference type="PANTHER" id="PTHR43343">
    <property type="entry name" value="PEPTIDASE S12"/>
    <property type="match status" value="1"/>
</dbReference>